<evidence type="ECO:0000256" key="1">
    <source>
        <dbReference type="SAM" id="MobiDB-lite"/>
    </source>
</evidence>
<dbReference type="Proteomes" id="UP000186922">
    <property type="component" value="Unassembled WGS sequence"/>
</dbReference>
<gene>
    <name evidence="2" type="primary">RvY_18483-1</name>
    <name evidence="2" type="synonym">RvY_18483.1</name>
    <name evidence="2" type="ORF">RvY_18483</name>
</gene>
<accession>A0A1D1W5Z3</accession>
<comment type="caution">
    <text evidence="2">The sequence shown here is derived from an EMBL/GenBank/DDBJ whole genome shotgun (WGS) entry which is preliminary data.</text>
</comment>
<name>A0A1D1W5Z3_RAMVA</name>
<sequence>MQNEDFDFEEDYFVEEDSLWLAFDCAMAGLTPYGMYGLYPGNFLPRPEDRRRSGSPDDSSSSEEGYRHRRRSNFTYEDTL</sequence>
<evidence type="ECO:0000313" key="2">
    <source>
        <dbReference type="EMBL" id="GAV08851.1"/>
    </source>
</evidence>
<dbReference type="EMBL" id="BDGG01000019">
    <property type="protein sequence ID" value="GAV08851.1"/>
    <property type="molecule type" value="Genomic_DNA"/>
</dbReference>
<feature type="region of interest" description="Disordered" evidence="1">
    <location>
        <begin position="45"/>
        <end position="80"/>
    </location>
</feature>
<protein>
    <submittedName>
        <fullName evidence="2">Uncharacterized protein</fullName>
    </submittedName>
</protein>
<keyword evidence="3" id="KW-1185">Reference proteome</keyword>
<dbReference type="AlphaFoldDB" id="A0A1D1W5Z3"/>
<organism evidence="2 3">
    <name type="scientific">Ramazzottius varieornatus</name>
    <name type="common">Water bear</name>
    <name type="synonym">Tardigrade</name>
    <dbReference type="NCBI Taxonomy" id="947166"/>
    <lineage>
        <taxon>Eukaryota</taxon>
        <taxon>Metazoa</taxon>
        <taxon>Ecdysozoa</taxon>
        <taxon>Tardigrada</taxon>
        <taxon>Eutardigrada</taxon>
        <taxon>Parachela</taxon>
        <taxon>Hypsibioidea</taxon>
        <taxon>Ramazzottiidae</taxon>
        <taxon>Ramazzottius</taxon>
    </lineage>
</organism>
<reference evidence="2 3" key="1">
    <citation type="journal article" date="2016" name="Nat. Commun.">
        <title>Extremotolerant tardigrade genome and improved radiotolerance of human cultured cells by tardigrade-unique protein.</title>
        <authorList>
            <person name="Hashimoto T."/>
            <person name="Horikawa D.D."/>
            <person name="Saito Y."/>
            <person name="Kuwahara H."/>
            <person name="Kozuka-Hata H."/>
            <person name="Shin-I T."/>
            <person name="Minakuchi Y."/>
            <person name="Ohishi K."/>
            <person name="Motoyama A."/>
            <person name="Aizu T."/>
            <person name="Enomoto A."/>
            <person name="Kondo K."/>
            <person name="Tanaka S."/>
            <person name="Hara Y."/>
            <person name="Koshikawa S."/>
            <person name="Sagara H."/>
            <person name="Miura T."/>
            <person name="Yokobori S."/>
            <person name="Miyagawa K."/>
            <person name="Suzuki Y."/>
            <person name="Kubo T."/>
            <person name="Oyama M."/>
            <person name="Kohara Y."/>
            <person name="Fujiyama A."/>
            <person name="Arakawa K."/>
            <person name="Katayama T."/>
            <person name="Toyoda A."/>
            <person name="Kunieda T."/>
        </authorList>
    </citation>
    <scope>NUCLEOTIDE SEQUENCE [LARGE SCALE GENOMIC DNA]</scope>
    <source>
        <strain evidence="2 3">YOKOZUNA-1</strain>
    </source>
</reference>
<evidence type="ECO:0000313" key="3">
    <source>
        <dbReference type="Proteomes" id="UP000186922"/>
    </source>
</evidence>
<feature type="compositionally biased region" description="Basic and acidic residues" evidence="1">
    <location>
        <begin position="46"/>
        <end position="55"/>
    </location>
</feature>
<proteinExistence type="predicted"/>